<protein>
    <recommendedName>
        <fullName evidence="1">Glycosyltransferase 2-like domain-containing protein</fullName>
    </recommendedName>
</protein>
<dbReference type="RefSeq" id="WP_324691489.1">
    <property type="nucleotide sequence ID" value="NZ_BAABCR010000014.1"/>
</dbReference>
<accession>A0ABP7TQW8</accession>
<dbReference type="InterPro" id="IPR029044">
    <property type="entry name" value="Nucleotide-diphossugar_trans"/>
</dbReference>
<dbReference type="PANTHER" id="PTHR43685:SF11">
    <property type="entry name" value="GLYCOSYLTRANSFERASE TAGX-RELATED"/>
    <property type="match status" value="1"/>
</dbReference>
<gene>
    <name evidence="2" type="ORF">GCM10022386_12220</name>
</gene>
<name>A0ABP7TQW8_9FLAO</name>
<dbReference type="InterPro" id="IPR050834">
    <property type="entry name" value="Glycosyltransf_2"/>
</dbReference>
<proteinExistence type="predicted"/>
<dbReference type="SUPFAM" id="SSF53448">
    <property type="entry name" value="Nucleotide-diphospho-sugar transferases"/>
    <property type="match status" value="1"/>
</dbReference>
<dbReference type="PANTHER" id="PTHR43685">
    <property type="entry name" value="GLYCOSYLTRANSFERASE"/>
    <property type="match status" value="1"/>
</dbReference>
<comment type="caution">
    <text evidence="2">The sequence shown here is derived from an EMBL/GenBank/DDBJ whole genome shotgun (WGS) entry which is preliminary data.</text>
</comment>
<sequence>MNHPLISIIIPTYNREHALPKTISSIISQTYFNWECIIVDDGSTDGTAILCSDWIENDSRIQFIKRGIPPKGASHCRNIGLAAAKGDYVIFLDSDDILLPHCLEQRQRLLFDIPGKKFYVFSMYVERSHERFLKVIPSSQSYLEDFLRYKIHWGIMCVFWERAFVTTLGGFHINYPRLNDPELCIRAMLTAGDDFCIANEHQYPPDSVYIQGEVKDKVLFSEKYKEALQLFIPDMLQALEKHNQLHLQNNLIAYLRLWVNHFAKFADAEANAAIFDLFLKNRLIGKKIYFQLKFYIVLLSINGTLAGKFRKLIFNQFPI</sequence>
<evidence type="ECO:0000259" key="1">
    <source>
        <dbReference type="Pfam" id="PF00535"/>
    </source>
</evidence>
<feature type="domain" description="Glycosyltransferase 2-like" evidence="1">
    <location>
        <begin position="7"/>
        <end position="110"/>
    </location>
</feature>
<dbReference type="Pfam" id="PF00535">
    <property type="entry name" value="Glycos_transf_2"/>
    <property type="match status" value="1"/>
</dbReference>
<dbReference type="EMBL" id="BAABCR010000014">
    <property type="protein sequence ID" value="GAA4029919.1"/>
    <property type="molecule type" value="Genomic_DNA"/>
</dbReference>
<evidence type="ECO:0000313" key="2">
    <source>
        <dbReference type="EMBL" id="GAA4029919.1"/>
    </source>
</evidence>
<dbReference type="CDD" id="cd00761">
    <property type="entry name" value="Glyco_tranf_GTA_type"/>
    <property type="match status" value="1"/>
</dbReference>
<dbReference type="Gene3D" id="3.90.550.10">
    <property type="entry name" value="Spore Coat Polysaccharide Biosynthesis Protein SpsA, Chain A"/>
    <property type="match status" value="1"/>
</dbReference>
<evidence type="ECO:0000313" key="3">
    <source>
        <dbReference type="Proteomes" id="UP001500968"/>
    </source>
</evidence>
<reference evidence="3" key="1">
    <citation type="journal article" date="2019" name="Int. J. Syst. Evol. Microbiol.">
        <title>The Global Catalogue of Microorganisms (GCM) 10K type strain sequencing project: providing services to taxonomists for standard genome sequencing and annotation.</title>
        <authorList>
            <consortium name="The Broad Institute Genomics Platform"/>
            <consortium name="The Broad Institute Genome Sequencing Center for Infectious Disease"/>
            <person name="Wu L."/>
            <person name="Ma J."/>
        </authorList>
    </citation>
    <scope>NUCLEOTIDE SEQUENCE [LARGE SCALE GENOMIC DNA]</scope>
    <source>
        <strain evidence="3">JCM 17064</strain>
    </source>
</reference>
<keyword evidence="3" id="KW-1185">Reference proteome</keyword>
<organism evidence="2 3">
    <name type="scientific">Flavobacterium cheonhonense</name>
    <dbReference type="NCBI Taxonomy" id="706185"/>
    <lineage>
        <taxon>Bacteria</taxon>
        <taxon>Pseudomonadati</taxon>
        <taxon>Bacteroidota</taxon>
        <taxon>Flavobacteriia</taxon>
        <taxon>Flavobacteriales</taxon>
        <taxon>Flavobacteriaceae</taxon>
        <taxon>Flavobacterium</taxon>
    </lineage>
</organism>
<dbReference type="InterPro" id="IPR001173">
    <property type="entry name" value="Glyco_trans_2-like"/>
</dbReference>
<dbReference type="Proteomes" id="UP001500968">
    <property type="component" value="Unassembled WGS sequence"/>
</dbReference>